<dbReference type="EMBL" id="LR796852">
    <property type="protein sequence ID" value="CAB4169944.1"/>
    <property type="molecule type" value="Genomic_DNA"/>
</dbReference>
<evidence type="ECO:0000313" key="2">
    <source>
        <dbReference type="EMBL" id="CAB4169944.1"/>
    </source>
</evidence>
<feature type="coiled-coil region" evidence="1">
    <location>
        <begin position="45"/>
        <end position="79"/>
    </location>
</feature>
<gene>
    <name evidence="2" type="ORF">UFOVP901_20</name>
</gene>
<accession>A0A6J5PQY0</accession>
<organism evidence="2">
    <name type="scientific">uncultured Caudovirales phage</name>
    <dbReference type="NCBI Taxonomy" id="2100421"/>
    <lineage>
        <taxon>Viruses</taxon>
        <taxon>Duplodnaviria</taxon>
        <taxon>Heunggongvirae</taxon>
        <taxon>Uroviricota</taxon>
        <taxon>Caudoviricetes</taxon>
        <taxon>Peduoviridae</taxon>
        <taxon>Maltschvirus</taxon>
        <taxon>Maltschvirus maltsch</taxon>
    </lineage>
</organism>
<evidence type="ECO:0000256" key="1">
    <source>
        <dbReference type="SAM" id="Coils"/>
    </source>
</evidence>
<sequence>MMEIILSILTGIGGIVAAYIRTISKDIRSVNDSVKDLTHEVKMSVQELRMDLDHSNEKINEIKIRIEKGESNVRNQRNARAN</sequence>
<keyword evidence="1" id="KW-0175">Coiled coil</keyword>
<protein>
    <submittedName>
        <fullName evidence="2">Uncharacterized protein</fullName>
    </submittedName>
</protein>
<name>A0A6J5PQY0_9CAUD</name>
<reference evidence="2" key="1">
    <citation type="submission" date="2020-05" db="EMBL/GenBank/DDBJ databases">
        <authorList>
            <person name="Chiriac C."/>
            <person name="Salcher M."/>
            <person name="Ghai R."/>
            <person name="Kavagutti S V."/>
        </authorList>
    </citation>
    <scope>NUCLEOTIDE SEQUENCE</scope>
</reference>
<proteinExistence type="predicted"/>